<proteinExistence type="predicted"/>
<comment type="cofactor">
    <cofactor evidence="1">
        <name>[4Fe-4S] cluster</name>
        <dbReference type="ChEBI" id="CHEBI:49883"/>
    </cofactor>
</comment>
<dbReference type="Pfam" id="PF04055">
    <property type="entry name" value="Radical_SAM"/>
    <property type="match status" value="1"/>
</dbReference>
<dbReference type="SMART" id="SM00729">
    <property type="entry name" value="Elp3"/>
    <property type="match status" value="1"/>
</dbReference>
<dbReference type="InterPro" id="IPR006638">
    <property type="entry name" value="Elp3/MiaA/NifB-like_rSAM"/>
</dbReference>
<evidence type="ECO:0000259" key="6">
    <source>
        <dbReference type="PROSITE" id="PS51918"/>
    </source>
</evidence>
<keyword evidence="4" id="KW-0408">Iron</keyword>
<reference evidence="7 8" key="1">
    <citation type="submission" date="2022-12" db="EMBL/GenBank/DDBJ databases">
        <title>Polyphasic characterization of Geotalea uranireducens NIT-SL11 newly isolated from a complex of sewage sludge and microbially reduced graphene oxide.</title>
        <authorList>
            <person name="Xie L."/>
            <person name="Yoshida N."/>
            <person name="Meng L."/>
        </authorList>
    </citation>
    <scope>NUCLEOTIDE SEQUENCE [LARGE SCALE GENOMIC DNA]</scope>
    <source>
        <strain evidence="7 8">NIT-SL11</strain>
    </source>
</reference>
<dbReference type="PANTHER" id="PTHR43409:SF7">
    <property type="entry name" value="BLL1977 PROTEIN"/>
    <property type="match status" value="1"/>
</dbReference>
<evidence type="ECO:0000256" key="3">
    <source>
        <dbReference type="ARBA" id="ARBA00022723"/>
    </source>
</evidence>
<sequence>MTKIVLLNLPFGRLIQRDYGCPHEIKAAYSWPPVDLLLFGGAVRDTAALSYLDCLAGRFSWAECLGRIGALRPDIVFTIISSLSLESDLRHLGELKRVVPAVRVWASGDVVFFTDRQFAAIDVLVRDLTNGEAIRRLVAGGAGQGAVEPGGGTTFQAGLPPHELITGYGYAMPYSRYRNITSVLTNYGCPFHCTFCNSNGLPFRKRPVEEIVRELQYIQGLGIREVVFRDFTFTLSDTAELCERIEANNIRLAWSCWTRVDTVDRELLRKMKAAGCYLISYGIESGDDAILAETGKALTMAQIKEAVSLTREAGLEVLVSIILGFPGDDVRRTISTLQRLDPDYVAVNLLEPRVGSRMAAARPAPAADGAGRATPAVPANLPALRAAVEKGFYLRPRKLARYLLLALRSRQRLAIFLRNAVGLFRKWRRSR</sequence>
<evidence type="ECO:0000256" key="2">
    <source>
        <dbReference type="ARBA" id="ARBA00022691"/>
    </source>
</evidence>
<dbReference type="RefSeq" id="WP_282000426.1">
    <property type="nucleotide sequence ID" value="NZ_AP027151.1"/>
</dbReference>
<keyword evidence="2" id="KW-0949">S-adenosyl-L-methionine</keyword>
<dbReference type="InterPro" id="IPR051198">
    <property type="entry name" value="BchE-like"/>
</dbReference>
<dbReference type="InterPro" id="IPR058240">
    <property type="entry name" value="rSAM_sf"/>
</dbReference>
<protein>
    <submittedName>
        <fullName evidence="7">B12-binding domain-containing radical SAM protein</fullName>
    </submittedName>
</protein>
<dbReference type="InterPro" id="IPR023404">
    <property type="entry name" value="rSAM_horseshoe"/>
</dbReference>
<name>A0ABM8EQJ7_9BACT</name>
<evidence type="ECO:0000256" key="1">
    <source>
        <dbReference type="ARBA" id="ARBA00001966"/>
    </source>
</evidence>
<dbReference type="Proteomes" id="UP001317705">
    <property type="component" value="Chromosome"/>
</dbReference>
<gene>
    <name evidence="7" type="ORF">GURASL_32430</name>
</gene>
<dbReference type="EMBL" id="AP027151">
    <property type="protein sequence ID" value="BDV44320.1"/>
    <property type="molecule type" value="Genomic_DNA"/>
</dbReference>
<evidence type="ECO:0000256" key="4">
    <source>
        <dbReference type="ARBA" id="ARBA00023004"/>
    </source>
</evidence>
<dbReference type="SFLD" id="SFLDS00029">
    <property type="entry name" value="Radical_SAM"/>
    <property type="match status" value="1"/>
</dbReference>
<organism evidence="7 8">
    <name type="scientific">Geotalea uraniireducens</name>
    <dbReference type="NCBI Taxonomy" id="351604"/>
    <lineage>
        <taxon>Bacteria</taxon>
        <taxon>Pseudomonadati</taxon>
        <taxon>Thermodesulfobacteriota</taxon>
        <taxon>Desulfuromonadia</taxon>
        <taxon>Geobacterales</taxon>
        <taxon>Geobacteraceae</taxon>
        <taxon>Geotalea</taxon>
    </lineage>
</organism>
<dbReference type="Gene3D" id="3.80.30.20">
    <property type="entry name" value="tm_1862 like domain"/>
    <property type="match status" value="1"/>
</dbReference>
<accession>A0ABM8EQJ7</accession>
<keyword evidence="5" id="KW-0411">Iron-sulfur</keyword>
<dbReference type="PROSITE" id="PS51918">
    <property type="entry name" value="RADICAL_SAM"/>
    <property type="match status" value="1"/>
</dbReference>
<feature type="domain" description="Radical SAM core" evidence="6">
    <location>
        <begin position="175"/>
        <end position="397"/>
    </location>
</feature>
<evidence type="ECO:0000256" key="5">
    <source>
        <dbReference type="ARBA" id="ARBA00023014"/>
    </source>
</evidence>
<evidence type="ECO:0000313" key="7">
    <source>
        <dbReference type="EMBL" id="BDV44320.1"/>
    </source>
</evidence>
<keyword evidence="3" id="KW-0479">Metal-binding</keyword>
<evidence type="ECO:0000313" key="8">
    <source>
        <dbReference type="Proteomes" id="UP001317705"/>
    </source>
</evidence>
<keyword evidence="8" id="KW-1185">Reference proteome</keyword>
<dbReference type="SUPFAM" id="SSF102114">
    <property type="entry name" value="Radical SAM enzymes"/>
    <property type="match status" value="1"/>
</dbReference>
<dbReference type="InterPro" id="IPR007197">
    <property type="entry name" value="rSAM"/>
</dbReference>
<dbReference type="CDD" id="cd01335">
    <property type="entry name" value="Radical_SAM"/>
    <property type="match status" value="1"/>
</dbReference>
<dbReference type="SFLD" id="SFLDG01082">
    <property type="entry name" value="B12-binding_domain_containing"/>
    <property type="match status" value="1"/>
</dbReference>
<dbReference type="PANTHER" id="PTHR43409">
    <property type="entry name" value="ANAEROBIC MAGNESIUM-PROTOPORPHYRIN IX MONOMETHYL ESTER CYCLASE-RELATED"/>
    <property type="match status" value="1"/>
</dbReference>